<dbReference type="Gene3D" id="3.40.50.720">
    <property type="entry name" value="NAD(P)-binding Rossmann-like Domain"/>
    <property type="match status" value="1"/>
</dbReference>
<dbReference type="PANTHER" id="PTHR43162:SF1">
    <property type="entry name" value="PRESTALK A DIFFERENTIATION PROTEIN A"/>
    <property type="match status" value="1"/>
</dbReference>
<name>A0ABX1GQ60_9FLAO</name>
<evidence type="ECO:0000313" key="3">
    <source>
        <dbReference type="Proteomes" id="UP000718451"/>
    </source>
</evidence>
<dbReference type="PANTHER" id="PTHR43162">
    <property type="match status" value="1"/>
</dbReference>
<dbReference type="InterPro" id="IPR008030">
    <property type="entry name" value="NmrA-like"/>
</dbReference>
<organism evidence="2 3">
    <name type="scientific">Croceivirga thetidis</name>
    <dbReference type="NCBI Taxonomy" id="2721623"/>
    <lineage>
        <taxon>Bacteria</taxon>
        <taxon>Pseudomonadati</taxon>
        <taxon>Bacteroidota</taxon>
        <taxon>Flavobacteriia</taxon>
        <taxon>Flavobacteriales</taxon>
        <taxon>Flavobacteriaceae</taxon>
        <taxon>Croceivirga</taxon>
    </lineage>
</organism>
<dbReference type="RefSeq" id="WP_168551967.1">
    <property type="nucleotide sequence ID" value="NZ_JAAWWL010000001.1"/>
</dbReference>
<protein>
    <submittedName>
        <fullName evidence="2">NAD(P)H-binding protein</fullName>
    </submittedName>
</protein>
<sequence length="278" mass="30823">MKQNILVLGGNGKTGRRILQRLNKLGHHVRVGSRRETPAFDWHNPAAWPEVFDGMEKVYITYQPDLAVPGAKEAIAALTKVAQEKGIQKLVLLSGKGEVEAERCEQIVLDSGIDTTIIRASWFNQNFSESFFLEPIQQGVVALPKAHLKAPYVDANDLADAAVEVLLNEGHEGKIYELTGPRLLNFKEVIAEVAKASGRDLEFIPISLEAYVEGMKQQGIPGDVVWLMEYLFTEVLDNEDNQVVTNDIERLLGRKPTDFSEFAAKTAQTGIWNSAVPI</sequence>
<dbReference type="EMBL" id="JAAWWL010000001">
    <property type="protein sequence ID" value="NKI31818.1"/>
    <property type="molecule type" value="Genomic_DNA"/>
</dbReference>
<proteinExistence type="predicted"/>
<accession>A0ABX1GQ60</accession>
<comment type="caution">
    <text evidence="2">The sequence shown here is derived from an EMBL/GenBank/DDBJ whole genome shotgun (WGS) entry which is preliminary data.</text>
</comment>
<feature type="domain" description="NmrA-like" evidence="1">
    <location>
        <begin position="2"/>
        <end position="263"/>
    </location>
</feature>
<evidence type="ECO:0000313" key="2">
    <source>
        <dbReference type="EMBL" id="NKI31818.1"/>
    </source>
</evidence>
<dbReference type="SUPFAM" id="SSF51735">
    <property type="entry name" value="NAD(P)-binding Rossmann-fold domains"/>
    <property type="match status" value="1"/>
</dbReference>
<gene>
    <name evidence="2" type="ORF">HCU67_07650</name>
</gene>
<keyword evidence="3" id="KW-1185">Reference proteome</keyword>
<dbReference type="InterPro" id="IPR036291">
    <property type="entry name" value="NAD(P)-bd_dom_sf"/>
</dbReference>
<dbReference type="Pfam" id="PF05368">
    <property type="entry name" value="NmrA"/>
    <property type="match status" value="1"/>
</dbReference>
<evidence type="ECO:0000259" key="1">
    <source>
        <dbReference type="Pfam" id="PF05368"/>
    </source>
</evidence>
<dbReference type="InterPro" id="IPR051604">
    <property type="entry name" value="Ergot_Alk_Oxidoreductase"/>
</dbReference>
<dbReference type="Gene3D" id="3.90.25.10">
    <property type="entry name" value="UDP-galactose 4-epimerase, domain 1"/>
    <property type="match status" value="1"/>
</dbReference>
<dbReference type="Proteomes" id="UP000718451">
    <property type="component" value="Unassembled WGS sequence"/>
</dbReference>
<reference evidence="2 3" key="1">
    <citation type="submission" date="2020-04" db="EMBL/GenBank/DDBJ databases">
        <authorList>
            <person name="Yoon J."/>
        </authorList>
    </citation>
    <scope>NUCLEOTIDE SEQUENCE [LARGE SCALE GENOMIC DNA]</scope>
    <source>
        <strain evidence="2 3">DJ-13</strain>
    </source>
</reference>